<evidence type="ECO:0000313" key="3">
    <source>
        <dbReference type="Proteomes" id="UP000316092"/>
    </source>
</evidence>
<gene>
    <name evidence="2" type="ORF">FNU79_04180</name>
</gene>
<keyword evidence="3" id="KW-1185">Reference proteome</keyword>
<keyword evidence="1" id="KW-0812">Transmembrane</keyword>
<proteinExistence type="predicted"/>
<keyword evidence="1" id="KW-0472">Membrane</keyword>
<organism evidence="2 3">
    <name type="scientific">Deinococcus detaillensis</name>
    <dbReference type="NCBI Taxonomy" id="2592048"/>
    <lineage>
        <taxon>Bacteria</taxon>
        <taxon>Thermotogati</taxon>
        <taxon>Deinococcota</taxon>
        <taxon>Deinococci</taxon>
        <taxon>Deinococcales</taxon>
        <taxon>Deinococcaceae</taxon>
        <taxon>Deinococcus</taxon>
    </lineage>
</organism>
<protein>
    <submittedName>
        <fullName evidence="2">Uncharacterized protein</fullName>
    </submittedName>
</protein>
<comment type="caution">
    <text evidence="2">The sequence shown here is derived from an EMBL/GenBank/DDBJ whole genome shotgun (WGS) entry which is preliminary data.</text>
</comment>
<reference evidence="2 3" key="1">
    <citation type="submission" date="2019-07" db="EMBL/GenBank/DDBJ databases">
        <title>Deinococcus detaillus sp. nov., isolated from humus soil in Antarctica.</title>
        <authorList>
            <person name="Zhang K."/>
        </authorList>
    </citation>
    <scope>NUCLEOTIDE SEQUENCE [LARGE SCALE GENOMIC DNA]</scope>
    <source>
        <strain evidence="2 3">H1</strain>
    </source>
</reference>
<name>A0A553V3U0_9DEIO</name>
<feature type="transmembrane region" description="Helical" evidence="1">
    <location>
        <begin position="51"/>
        <end position="71"/>
    </location>
</feature>
<dbReference type="OrthoDB" id="72996at2"/>
<dbReference type="RefSeq" id="WP_143719656.1">
    <property type="nucleotide sequence ID" value="NZ_VKDB01000003.1"/>
</dbReference>
<evidence type="ECO:0000256" key="1">
    <source>
        <dbReference type="SAM" id="Phobius"/>
    </source>
</evidence>
<dbReference type="AlphaFoldDB" id="A0A553V3U0"/>
<keyword evidence="1" id="KW-1133">Transmembrane helix</keyword>
<sequence length="98" mass="10743">MSDKTISEKSKADPQKLETAGLPVWLFPLGFGVGLALLIVGVIWPAFARWAVYWLMLVPVIAALFVAVSNWRTDRRLSVAALLALLGVGLVLVARKWI</sequence>
<feature type="transmembrane region" description="Helical" evidence="1">
    <location>
        <begin position="77"/>
        <end position="94"/>
    </location>
</feature>
<evidence type="ECO:0000313" key="2">
    <source>
        <dbReference type="EMBL" id="TSA87102.1"/>
    </source>
</evidence>
<dbReference type="EMBL" id="VKDB01000003">
    <property type="protein sequence ID" value="TSA87102.1"/>
    <property type="molecule type" value="Genomic_DNA"/>
</dbReference>
<accession>A0A553V3U0</accession>
<feature type="transmembrane region" description="Helical" evidence="1">
    <location>
        <begin position="24"/>
        <end position="44"/>
    </location>
</feature>
<dbReference type="Proteomes" id="UP000316092">
    <property type="component" value="Unassembled WGS sequence"/>
</dbReference>